<dbReference type="SUPFAM" id="SSF52821">
    <property type="entry name" value="Rhodanese/Cell cycle control phosphatase"/>
    <property type="match status" value="2"/>
</dbReference>
<dbReference type="InterPro" id="IPR001307">
    <property type="entry name" value="Thiosulphate_STrfase_CS"/>
</dbReference>
<evidence type="ECO:0000313" key="5">
    <source>
        <dbReference type="Proteomes" id="UP000229366"/>
    </source>
</evidence>
<keyword evidence="5" id="KW-1185">Reference proteome</keyword>
<keyword evidence="4" id="KW-0670">Pyruvate</keyword>
<sequence>MLAFLKKYLVLLALVLLSVNTFAQKNDAILSTDQVQKAIERGAILWDVRDEKSYLRGHIPGAINFGEVGQTLRDPNKEDYIPIEQIQKLFNAAGLDISREIVVYGGRGNPYAYFGMYTINYFGGKQAEIYHDGIDGWKSAGLSISTEHQTLAPVAITLKEQPQMNVTNAEMQKLIQAGRAQIIDARTPDEYAGKDIRAIRGGHIPNAINIPFEDNWQEPETAMKLSKKQVSDNAGMALKSTVDLKKLYSKLDPDKETVVYCQSGVRAAETAVVLKNLGFKKVKVYDSSWLGWGNNLQAPVAEETFLNVGALNAKIAALQGKITQLEEALKTKNN</sequence>
<proteinExistence type="predicted"/>
<dbReference type="Pfam" id="PF00581">
    <property type="entry name" value="Rhodanese"/>
    <property type="match status" value="2"/>
</dbReference>
<dbReference type="SMART" id="SM00450">
    <property type="entry name" value="RHOD"/>
    <property type="match status" value="2"/>
</dbReference>
<dbReference type="InterPro" id="IPR001763">
    <property type="entry name" value="Rhodanese-like_dom"/>
</dbReference>
<protein>
    <submittedName>
        <fullName evidence="4">Thiosulfate/3-mercaptopyruvate sulfurtransferase</fullName>
    </submittedName>
</protein>
<dbReference type="AlphaFoldDB" id="A0A2M8VQS8"/>
<feature type="chain" id="PRO_5014896149" evidence="2">
    <location>
        <begin position="24"/>
        <end position="334"/>
    </location>
</feature>
<gene>
    <name evidence="4" type="ORF">B0G85_1610</name>
</gene>
<dbReference type="OrthoDB" id="9781034at2"/>
<name>A0A2M8VQS8_9BURK</name>
<dbReference type="CDD" id="cd01449">
    <property type="entry name" value="TST_Repeat_2"/>
    <property type="match status" value="1"/>
</dbReference>
<evidence type="ECO:0000259" key="3">
    <source>
        <dbReference type="PROSITE" id="PS50206"/>
    </source>
</evidence>
<dbReference type="Gene3D" id="3.40.250.10">
    <property type="entry name" value="Rhodanese-like domain"/>
    <property type="match status" value="2"/>
</dbReference>
<comment type="caution">
    <text evidence="4">The sequence shown here is derived from an EMBL/GenBank/DDBJ whole genome shotgun (WGS) entry which is preliminary data.</text>
</comment>
<keyword evidence="1" id="KW-0677">Repeat</keyword>
<keyword evidence="2" id="KW-0732">Signal</keyword>
<dbReference type="Proteomes" id="UP000229366">
    <property type="component" value="Unassembled WGS sequence"/>
</dbReference>
<dbReference type="PROSITE" id="PS50206">
    <property type="entry name" value="RHODANESE_3"/>
    <property type="match status" value="2"/>
</dbReference>
<feature type="domain" description="Rhodanese" evidence="3">
    <location>
        <begin position="39"/>
        <end position="146"/>
    </location>
</feature>
<dbReference type="InterPro" id="IPR036873">
    <property type="entry name" value="Rhodanese-like_dom_sf"/>
</dbReference>
<dbReference type="PANTHER" id="PTHR43855:SF1">
    <property type="entry name" value="THIOSULFATE SULFURTRANSFERASE"/>
    <property type="match status" value="1"/>
</dbReference>
<organism evidence="4 5">
    <name type="scientific">Polynucleobacter brandtiae</name>
    <dbReference type="NCBI Taxonomy" id="1938816"/>
    <lineage>
        <taxon>Bacteria</taxon>
        <taxon>Pseudomonadati</taxon>
        <taxon>Pseudomonadota</taxon>
        <taxon>Betaproteobacteria</taxon>
        <taxon>Burkholderiales</taxon>
        <taxon>Burkholderiaceae</taxon>
        <taxon>Polynucleobacter</taxon>
    </lineage>
</organism>
<feature type="signal peptide" evidence="2">
    <location>
        <begin position="1"/>
        <end position="23"/>
    </location>
</feature>
<dbReference type="RefSeq" id="WP_100379905.1">
    <property type="nucleotide sequence ID" value="NZ_CBCSBW010000003.1"/>
</dbReference>
<evidence type="ECO:0000313" key="4">
    <source>
        <dbReference type="EMBL" id="PJI79503.1"/>
    </source>
</evidence>
<reference evidence="4 5" key="1">
    <citation type="submission" date="2017-11" db="EMBL/GenBank/DDBJ databases">
        <title>Genomic Encyclopedia of Type Strains, Phase III (KMG-III): the genomes of soil and plant-associated and newly described type strains.</title>
        <authorList>
            <person name="Whitman W."/>
        </authorList>
    </citation>
    <scope>NUCLEOTIDE SEQUENCE [LARGE SCALE GENOMIC DNA]</scope>
    <source>
        <strain evidence="4 5">UB-Domo-W1</strain>
    </source>
</reference>
<dbReference type="PROSITE" id="PS00380">
    <property type="entry name" value="RHODANESE_1"/>
    <property type="match status" value="1"/>
</dbReference>
<dbReference type="EMBL" id="PGTX01000003">
    <property type="protein sequence ID" value="PJI79503.1"/>
    <property type="molecule type" value="Genomic_DNA"/>
</dbReference>
<feature type="domain" description="Rhodanese" evidence="3">
    <location>
        <begin position="176"/>
        <end position="301"/>
    </location>
</feature>
<dbReference type="GO" id="GO:0004792">
    <property type="term" value="F:thiosulfate-cyanide sulfurtransferase activity"/>
    <property type="evidence" value="ECO:0007669"/>
    <property type="project" value="InterPro"/>
</dbReference>
<accession>A0A2M8VQS8</accession>
<dbReference type="PANTHER" id="PTHR43855">
    <property type="entry name" value="THIOSULFATE SULFURTRANSFERASE"/>
    <property type="match status" value="1"/>
</dbReference>
<dbReference type="InterPro" id="IPR051126">
    <property type="entry name" value="Thiosulfate_sulfurtransferase"/>
</dbReference>
<evidence type="ECO:0000256" key="2">
    <source>
        <dbReference type="SAM" id="SignalP"/>
    </source>
</evidence>
<keyword evidence="4" id="KW-0808">Transferase</keyword>
<evidence type="ECO:0000256" key="1">
    <source>
        <dbReference type="ARBA" id="ARBA00022737"/>
    </source>
</evidence>